<evidence type="ECO:0000313" key="3">
    <source>
        <dbReference type="Proteomes" id="UP000198815"/>
    </source>
</evidence>
<protein>
    <submittedName>
        <fullName evidence="2">Uncharacterized conserved protein, Alpha-E superfamily</fullName>
    </submittedName>
</protein>
<dbReference type="PANTHER" id="PTHR34595">
    <property type="entry name" value="BLR5612 PROTEIN"/>
    <property type="match status" value="1"/>
</dbReference>
<reference evidence="2 3" key="1">
    <citation type="submission" date="2016-10" db="EMBL/GenBank/DDBJ databases">
        <authorList>
            <person name="de Groot N.N."/>
        </authorList>
    </citation>
    <scope>NUCLEOTIDE SEQUENCE [LARGE SCALE GENOMIC DNA]</scope>
    <source>
        <strain evidence="2 3">DSM 16859</strain>
    </source>
</reference>
<dbReference type="AlphaFoldDB" id="A0A1H9SBZ5"/>
<evidence type="ECO:0000259" key="1">
    <source>
        <dbReference type="Pfam" id="PF04168"/>
    </source>
</evidence>
<dbReference type="Pfam" id="PF04168">
    <property type="entry name" value="Alpha-E"/>
    <property type="match status" value="1"/>
</dbReference>
<sequence length="307" mass="34245">MMLSRIAESLFWIGRYVERASDQARVLEVHLDLGSTATGPHGMNFGSSLCRAMGAQPLDCLTFEDVWETLGLNPKSPLSIVTTFANCRESARRCREILSTSTWEAINRSWRVIQFGGLDHLRPAEACREVRDFTSMIVGTLSDTMTRDQAWYFLAAGRYIERTDMTSRILYATVVAPPRPATHNVVLRACGAQQAFVVTRGREDTLAAAVDFLMRDRLFPRSVVHCLGRAQESLAALDPTVLRSGFEDDAQRLLGRACANVEYDAEHDVMATLGATTTRLTDVCKQATQALTTRYFEGALAPEWKER</sequence>
<dbReference type="STRING" id="64702.SAMN05443377_11220"/>
<proteinExistence type="predicted"/>
<evidence type="ECO:0000313" key="2">
    <source>
        <dbReference type="EMBL" id="SER81893.1"/>
    </source>
</evidence>
<dbReference type="RefSeq" id="WP_218139257.1">
    <property type="nucleotide sequence ID" value="NZ_FOGZ01000012.1"/>
</dbReference>
<dbReference type="InterPro" id="IPR051680">
    <property type="entry name" value="ATP-dep_Glu-Cys_Ligase-2"/>
</dbReference>
<organism evidence="2 3">
    <name type="scientific">Propionibacterium cyclohexanicum</name>
    <dbReference type="NCBI Taxonomy" id="64702"/>
    <lineage>
        <taxon>Bacteria</taxon>
        <taxon>Bacillati</taxon>
        <taxon>Actinomycetota</taxon>
        <taxon>Actinomycetes</taxon>
        <taxon>Propionibacteriales</taxon>
        <taxon>Propionibacteriaceae</taxon>
        <taxon>Propionibacterium</taxon>
    </lineage>
</organism>
<gene>
    <name evidence="2" type="ORF">SAMN05443377_11220</name>
</gene>
<dbReference type="EMBL" id="FOGZ01000012">
    <property type="protein sequence ID" value="SER81893.1"/>
    <property type="molecule type" value="Genomic_DNA"/>
</dbReference>
<name>A0A1H9SBZ5_9ACTN</name>
<feature type="domain" description="DUF403" evidence="1">
    <location>
        <begin position="2"/>
        <end position="296"/>
    </location>
</feature>
<dbReference type="PANTHER" id="PTHR34595:SF7">
    <property type="entry name" value="SLL1039 PROTEIN"/>
    <property type="match status" value="1"/>
</dbReference>
<accession>A0A1H9SBZ5</accession>
<dbReference type="Proteomes" id="UP000198815">
    <property type="component" value="Unassembled WGS sequence"/>
</dbReference>
<dbReference type="InterPro" id="IPR007296">
    <property type="entry name" value="DUF403"/>
</dbReference>
<keyword evidence="3" id="KW-1185">Reference proteome</keyword>